<proteinExistence type="predicted"/>
<comment type="caution">
    <text evidence="1">The sequence shown here is derived from an EMBL/GenBank/DDBJ whole genome shotgun (WGS) entry which is preliminary data.</text>
</comment>
<gene>
    <name evidence="1" type="ORF">L6164_017793</name>
</gene>
<reference evidence="1 2" key="1">
    <citation type="journal article" date="2022" name="DNA Res.">
        <title>Chromosomal-level genome assembly of the orchid tree Bauhinia variegata (Leguminosae; Cercidoideae) supports the allotetraploid origin hypothesis of Bauhinia.</title>
        <authorList>
            <person name="Zhong Y."/>
            <person name="Chen Y."/>
            <person name="Zheng D."/>
            <person name="Pang J."/>
            <person name="Liu Y."/>
            <person name="Luo S."/>
            <person name="Meng S."/>
            <person name="Qian L."/>
            <person name="Wei D."/>
            <person name="Dai S."/>
            <person name="Zhou R."/>
        </authorList>
    </citation>
    <scope>NUCLEOTIDE SEQUENCE [LARGE SCALE GENOMIC DNA]</scope>
    <source>
        <strain evidence="1">BV-YZ2020</strain>
    </source>
</reference>
<dbReference type="Proteomes" id="UP000828941">
    <property type="component" value="Chromosome 7"/>
</dbReference>
<name>A0ACB9N988_BAUVA</name>
<sequence length="428" mass="47825">MDVLKGGKLAEVIVVLKGSRLVVLVRDSVLVDNILDDDGIAAPGETIRDGDISINKHSPINTKTPITGYAANLPDSAYRPSIQTFKIDTDESAVVDRVVLSNKNGDMYIKFLIRFTHRPEIGDKFSSRHGQKVVCGTIVQQEDFPFSERGICPDLIMNPHGFPRYYGFLVLVSRMTVLQNDRASWRKSGGFLWYGISSMIYLHSCSQVFLATVGKTSFIQALDKIHARGNGPRVQLTRQPTQGKANKGVASLSSSLVLEDHNQELEELLASFPKEKAFAGSGITLYQDFWRPTMLLQNVISFQSHFQAHVQDIIVASKPKSGTIWLKAIIFSIVNRTQFSLSNTPLLTKISQELVPFFEIKVYENNEIPDLTSMSSLRLFSTHVPHTSLPKSIQGSKCRIVYVCRNPFDTLVFYWHFGSQSSDFQSSG</sequence>
<keyword evidence="2" id="KW-1185">Reference proteome</keyword>
<accession>A0ACB9N988</accession>
<evidence type="ECO:0000313" key="2">
    <source>
        <dbReference type="Proteomes" id="UP000828941"/>
    </source>
</evidence>
<organism evidence="1 2">
    <name type="scientific">Bauhinia variegata</name>
    <name type="common">Purple orchid tree</name>
    <name type="synonym">Phanera variegata</name>
    <dbReference type="NCBI Taxonomy" id="167791"/>
    <lineage>
        <taxon>Eukaryota</taxon>
        <taxon>Viridiplantae</taxon>
        <taxon>Streptophyta</taxon>
        <taxon>Embryophyta</taxon>
        <taxon>Tracheophyta</taxon>
        <taxon>Spermatophyta</taxon>
        <taxon>Magnoliopsida</taxon>
        <taxon>eudicotyledons</taxon>
        <taxon>Gunneridae</taxon>
        <taxon>Pentapetalae</taxon>
        <taxon>rosids</taxon>
        <taxon>fabids</taxon>
        <taxon>Fabales</taxon>
        <taxon>Fabaceae</taxon>
        <taxon>Cercidoideae</taxon>
        <taxon>Cercideae</taxon>
        <taxon>Bauhiniinae</taxon>
        <taxon>Bauhinia</taxon>
    </lineage>
</organism>
<protein>
    <submittedName>
        <fullName evidence="1">Uncharacterized protein</fullName>
    </submittedName>
</protein>
<dbReference type="EMBL" id="CM039432">
    <property type="protein sequence ID" value="KAI4332924.1"/>
    <property type="molecule type" value="Genomic_DNA"/>
</dbReference>
<evidence type="ECO:0000313" key="1">
    <source>
        <dbReference type="EMBL" id="KAI4332924.1"/>
    </source>
</evidence>